<reference evidence="1 2" key="1">
    <citation type="journal article" date="2017" name="Environ. Microbiol.">
        <title>Decay of the glycolytic pathway and adaptation to intranuclear parasitism within Enterocytozoonidae microsporidia.</title>
        <authorList>
            <person name="Wiredu Boakye D."/>
            <person name="Jaroenlak P."/>
            <person name="Prachumwat A."/>
            <person name="Williams T.A."/>
            <person name="Bateman K.S."/>
            <person name="Itsathitphaisarn O."/>
            <person name="Sritunyalucksana K."/>
            <person name="Paszkiewicz K.H."/>
            <person name="Moore K.A."/>
            <person name="Stentiford G.D."/>
            <person name="Williams B.A."/>
        </authorList>
    </citation>
    <scope>NUCLEOTIDE SEQUENCE [LARGE SCALE GENOMIC DNA]</scope>
    <source>
        <strain evidence="1 2">TH1</strain>
    </source>
</reference>
<name>A0A1W0E244_9MICR</name>
<sequence>MNEIVPLIISSPYISIFTVNREWLLLEFKLHFVSPTDRFSFAFLRISNNCASFVISIFSEFNFSSSFSYLISTFLLPIKSFT</sequence>
<gene>
    <name evidence="1" type="ORF">EHP00_2083</name>
</gene>
<evidence type="ECO:0000313" key="2">
    <source>
        <dbReference type="Proteomes" id="UP000192758"/>
    </source>
</evidence>
<dbReference type="STRING" id="646526.A0A1W0E244"/>
<protein>
    <submittedName>
        <fullName evidence="1">Uncharacterized protein</fullName>
    </submittedName>
</protein>
<dbReference type="EMBL" id="MNPJ01000062">
    <property type="protein sequence ID" value="OQS53351.1"/>
    <property type="molecule type" value="Genomic_DNA"/>
</dbReference>
<comment type="caution">
    <text evidence="1">The sequence shown here is derived from an EMBL/GenBank/DDBJ whole genome shotgun (WGS) entry which is preliminary data.</text>
</comment>
<proteinExistence type="predicted"/>
<evidence type="ECO:0000313" key="1">
    <source>
        <dbReference type="EMBL" id="OQS53351.1"/>
    </source>
</evidence>
<dbReference type="Proteomes" id="UP000192758">
    <property type="component" value="Unassembled WGS sequence"/>
</dbReference>
<accession>A0A1W0E244</accession>
<keyword evidence="2" id="KW-1185">Reference proteome</keyword>
<dbReference type="AlphaFoldDB" id="A0A1W0E244"/>
<organism evidence="1 2">
    <name type="scientific">Ecytonucleospora hepatopenaei</name>
    <dbReference type="NCBI Taxonomy" id="646526"/>
    <lineage>
        <taxon>Eukaryota</taxon>
        <taxon>Fungi</taxon>
        <taxon>Fungi incertae sedis</taxon>
        <taxon>Microsporidia</taxon>
        <taxon>Enterocytozoonidae</taxon>
        <taxon>Ecytonucleospora</taxon>
    </lineage>
</organism>
<dbReference type="VEuPathDB" id="MicrosporidiaDB:EHP00_2083"/>